<dbReference type="EMBL" id="QRZF01000004">
    <property type="protein sequence ID" value="RGV55516.1"/>
    <property type="molecule type" value="Genomic_DNA"/>
</dbReference>
<dbReference type="Pfam" id="PF14054">
    <property type="entry name" value="DUF4249"/>
    <property type="match status" value="1"/>
</dbReference>
<sequence length="363" mass="41605">MKTRKFFLYLIIYVGINLFASCENEIPYTPPYREPQLIMNALLDAGEHENFVFLSVSGIEGISHVETASLTLYINGQLAETPEELPPLKPIGSLDVVYDPDAPLNNLPEIAKRKKYRITTTLNPGDNIRLEAIAENGKYHATAEVTVPYPVNTIQVDTCLARLKEYNGWNTYRQFKITLQDRPNEKNHYRLDIRNDITVYGQYNNYKDTIVYSRYTDLINREDIILTDGKPSNSEDYEDDPFGSYIENKYNVFTDGRFSGSTCTLKVYTQLYNNDYSGLYNVTRRSKSITVRLLSISEAEFRYLKALNYLESDNYEEALMEPVIIPSNVKGGLGFVGISSETRMTMQLPDEIIDNENLPPYTQ</sequence>
<dbReference type="Proteomes" id="UP000283850">
    <property type="component" value="Unassembled WGS sequence"/>
</dbReference>
<evidence type="ECO:0000313" key="1">
    <source>
        <dbReference type="EMBL" id="RGV55516.1"/>
    </source>
</evidence>
<comment type="caution">
    <text evidence="1">The sequence shown here is derived from an EMBL/GenBank/DDBJ whole genome shotgun (WGS) entry which is preliminary data.</text>
</comment>
<name>A0A412YDU9_9BACE</name>
<dbReference type="RefSeq" id="WP_022394142.1">
    <property type="nucleotide sequence ID" value="NZ_QRZF01000004.1"/>
</dbReference>
<protein>
    <submittedName>
        <fullName evidence="1">DUF4249 domain-containing protein</fullName>
    </submittedName>
</protein>
<reference evidence="1 2" key="1">
    <citation type="submission" date="2018-08" db="EMBL/GenBank/DDBJ databases">
        <title>A genome reference for cultivated species of the human gut microbiota.</title>
        <authorList>
            <person name="Zou Y."/>
            <person name="Xue W."/>
            <person name="Luo G."/>
        </authorList>
    </citation>
    <scope>NUCLEOTIDE SEQUENCE [LARGE SCALE GENOMIC DNA]</scope>
    <source>
        <strain evidence="1 2">AF14-32</strain>
    </source>
</reference>
<dbReference type="AlphaFoldDB" id="A0A412YDU9"/>
<proteinExistence type="predicted"/>
<evidence type="ECO:0000313" key="2">
    <source>
        <dbReference type="Proteomes" id="UP000283850"/>
    </source>
</evidence>
<dbReference type="InterPro" id="IPR025345">
    <property type="entry name" value="DUF4249"/>
</dbReference>
<gene>
    <name evidence="1" type="ORF">DWW10_08280</name>
</gene>
<accession>A0A412YDU9</accession>
<dbReference type="PROSITE" id="PS51257">
    <property type="entry name" value="PROKAR_LIPOPROTEIN"/>
    <property type="match status" value="1"/>
</dbReference>
<organism evidence="1 2">
    <name type="scientific">Bacteroides intestinalis</name>
    <dbReference type="NCBI Taxonomy" id="329854"/>
    <lineage>
        <taxon>Bacteria</taxon>
        <taxon>Pseudomonadati</taxon>
        <taxon>Bacteroidota</taxon>
        <taxon>Bacteroidia</taxon>
        <taxon>Bacteroidales</taxon>
        <taxon>Bacteroidaceae</taxon>
        <taxon>Bacteroides</taxon>
    </lineage>
</organism>